<dbReference type="GeneID" id="18760976"/>
<feature type="compositionally biased region" description="Basic residues" evidence="1">
    <location>
        <begin position="21"/>
        <end position="33"/>
    </location>
</feature>
<keyword evidence="3" id="KW-1185">Reference proteome</keyword>
<dbReference type="KEGG" id="mbe:MBM_05041"/>
<evidence type="ECO:0000313" key="2">
    <source>
        <dbReference type="EMBL" id="EKD16572.1"/>
    </source>
</evidence>
<name>K1WVS8_MARBU</name>
<dbReference type="OMA" id="ISHDNDP"/>
<dbReference type="eggNOG" id="ENOG502TEF3">
    <property type="taxonomic scope" value="Eukaryota"/>
</dbReference>
<dbReference type="EMBL" id="JH921438">
    <property type="protein sequence ID" value="EKD16572.1"/>
    <property type="molecule type" value="Genomic_DNA"/>
</dbReference>
<protein>
    <submittedName>
        <fullName evidence="2">Uncharacterized protein</fullName>
    </submittedName>
</protein>
<reference evidence="2 3" key="1">
    <citation type="journal article" date="2012" name="BMC Genomics">
        <title>Sequencing the genome of Marssonina brunnea reveals fungus-poplar co-evolution.</title>
        <authorList>
            <person name="Zhu S."/>
            <person name="Cao Y.-Z."/>
            <person name="Jiang C."/>
            <person name="Tan B.-Y."/>
            <person name="Wang Z."/>
            <person name="Feng S."/>
            <person name="Zhang L."/>
            <person name="Su X.-H."/>
            <person name="Brejova B."/>
            <person name="Vinar T."/>
            <person name="Xu M."/>
            <person name="Wang M.-X."/>
            <person name="Zhang S.-G."/>
            <person name="Huang M.-R."/>
            <person name="Wu R."/>
            <person name="Zhou Y."/>
        </authorList>
    </citation>
    <scope>NUCLEOTIDE SEQUENCE [LARGE SCALE GENOMIC DNA]</scope>
    <source>
        <strain evidence="2 3">MB_m1</strain>
    </source>
</reference>
<evidence type="ECO:0000256" key="1">
    <source>
        <dbReference type="SAM" id="MobiDB-lite"/>
    </source>
</evidence>
<dbReference type="STRING" id="1072389.K1WVS8"/>
<organism evidence="2 3">
    <name type="scientific">Marssonina brunnea f. sp. multigermtubi (strain MB_m1)</name>
    <name type="common">Marssonina leaf spot fungus</name>
    <dbReference type="NCBI Taxonomy" id="1072389"/>
    <lineage>
        <taxon>Eukaryota</taxon>
        <taxon>Fungi</taxon>
        <taxon>Dikarya</taxon>
        <taxon>Ascomycota</taxon>
        <taxon>Pezizomycotina</taxon>
        <taxon>Leotiomycetes</taxon>
        <taxon>Helotiales</taxon>
        <taxon>Drepanopezizaceae</taxon>
        <taxon>Drepanopeziza</taxon>
    </lineage>
</organism>
<dbReference type="AlphaFoldDB" id="K1WVS8"/>
<dbReference type="OrthoDB" id="5341143at2759"/>
<dbReference type="RefSeq" id="XP_007292930.1">
    <property type="nucleotide sequence ID" value="XM_007292868.1"/>
</dbReference>
<feature type="region of interest" description="Disordered" evidence="1">
    <location>
        <begin position="1"/>
        <end position="94"/>
    </location>
</feature>
<feature type="compositionally biased region" description="Basic residues" evidence="1">
    <location>
        <begin position="72"/>
        <end position="88"/>
    </location>
</feature>
<evidence type="ECO:0000313" key="3">
    <source>
        <dbReference type="Proteomes" id="UP000006753"/>
    </source>
</evidence>
<gene>
    <name evidence="2" type="ORF">MBM_05041</name>
</gene>
<dbReference type="InParanoid" id="K1WVS8"/>
<accession>K1WVS8</accession>
<proteinExistence type="predicted"/>
<dbReference type="Proteomes" id="UP000006753">
    <property type="component" value="Unassembled WGS sequence"/>
</dbReference>
<dbReference type="HOGENOM" id="CLU_977256_0_0_1"/>
<sequence>MAHQDARQREKIKRGVASPPGRRRSPRQPRKPAKISLARPDTNPPIQRPVAPTKEPRKTKTRQTVSVAGIFKKSKSSRHKHDKHHRRREASPEPDLLADLTDGIAEARAALDTKNRASFEKVHASLTARIASTREKDTAFFQDMAEAANKLTAPLADEQVQSVTMEHGKRVVKMYRIGDRVERIKEMVEQEEKRLVDLWRQWDEVQAEYVALGVDVFGREAFGLDGEEREKGYKREMELIDVEIATRVEELAEDTEDIGPDIMKKMKASEKELDSNAKKEQARLISTLL</sequence>